<proteinExistence type="predicted"/>
<comment type="caution">
    <text evidence="2">The sequence shown here is derived from an EMBL/GenBank/DDBJ whole genome shotgun (WGS) entry which is preliminary data.</text>
</comment>
<dbReference type="AlphaFoldDB" id="A0AAD8WZP0"/>
<feature type="compositionally biased region" description="Basic and acidic residues" evidence="1">
    <location>
        <begin position="145"/>
        <end position="155"/>
    </location>
</feature>
<feature type="compositionally biased region" description="Basic residues" evidence="1">
    <location>
        <begin position="311"/>
        <end position="320"/>
    </location>
</feature>
<accession>A0AAD8WZP0</accession>
<evidence type="ECO:0000313" key="2">
    <source>
        <dbReference type="EMBL" id="KAK1687002.1"/>
    </source>
</evidence>
<sequence>MARHVTRVADGYVDIYARMPDNATFDSDEEENGVENQVEHQVEHQVDHGHHQVQNQVEHQVEHQVDHGHHQVQNQVEHQVEHQVDHGHHQVQNQVEHQVEHEDHQVEHQREHQTIAISEMVIEAENVEQRRSMKLPVVRAPIKGKGKENIKSSAHEEEDCGESSDSDYDGVHEVDSEDSSADDDEAICYRQQALELKNRVRRKMLGEDDVKTTKVPKEFIVPENMKLDQDDGSECFNSEDELSYDEDSDGEGNVRTRRTKHRVYDENADVKEFELGQTDRGRSRASSLVAVARKDGRARVAVERIAGWGSKIKRPARAAVRRSPSSESGATTAAQRRDCAGQWTTTRCVKGNRNVPDLAAAPPPSTLHPPSSAAPPPSTLLAPSPPPPLPSPPFPPSSWVVSHEAAPGEDPSPRRGGPSSSSWPLTPPGSAVAAASGWQRQGRWWRVHGLPFARRQGLPGRDCGRRV</sequence>
<evidence type="ECO:0000313" key="3">
    <source>
        <dbReference type="Proteomes" id="UP001231189"/>
    </source>
</evidence>
<evidence type="ECO:0000256" key="1">
    <source>
        <dbReference type="SAM" id="MobiDB-lite"/>
    </source>
</evidence>
<feature type="compositionally biased region" description="Acidic residues" evidence="1">
    <location>
        <begin position="156"/>
        <end position="168"/>
    </location>
</feature>
<dbReference type="EMBL" id="JAUUTY010000002">
    <property type="protein sequence ID" value="KAK1687002.1"/>
    <property type="molecule type" value="Genomic_DNA"/>
</dbReference>
<protein>
    <submittedName>
        <fullName evidence="2">Uncharacterized protein</fullName>
    </submittedName>
</protein>
<gene>
    <name evidence="2" type="ORF">QYE76_047850</name>
</gene>
<keyword evidence="3" id="KW-1185">Reference proteome</keyword>
<feature type="region of interest" description="Disordered" evidence="1">
    <location>
        <begin position="144"/>
        <end position="183"/>
    </location>
</feature>
<reference evidence="2" key="1">
    <citation type="submission" date="2023-07" db="EMBL/GenBank/DDBJ databases">
        <title>A chromosome-level genome assembly of Lolium multiflorum.</title>
        <authorList>
            <person name="Chen Y."/>
            <person name="Copetti D."/>
            <person name="Kolliker R."/>
            <person name="Studer B."/>
        </authorList>
    </citation>
    <scope>NUCLEOTIDE SEQUENCE</scope>
    <source>
        <strain evidence="2">02402/16</strain>
        <tissue evidence="2">Leaf</tissue>
    </source>
</reference>
<feature type="compositionally biased region" description="Pro residues" evidence="1">
    <location>
        <begin position="361"/>
        <end position="396"/>
    </location>
</feature>
<feature type="region of interest" description="Disordered" evidence="1">
    <location>
        <begin position="311"/>
        <end position="439"/>
    </location>
</feature>
<organism evidence="2 3">
    <name type="scientific">Lolium multiflorum</name>
    <name type="common">Italian ryegrass</name>
    <name type="synonym">Lolium perenne subsp. multiflorum</name>
    <dbReference type="NCBI Taxonomy" id="4521"/>
    <lineage>
        <taxon>Eukaryota</taxon>
        <taxon>Viridiplantae</taxon>
        <taxon>Streptophyta</taxon>
        <taxon>Embryophyta</taxon>
        <taxon>Tracheophyta</taxon>
        <taxon>Spermatophyta</taxon>
        <taxon>Magnoliopsida</taxon>
        <taxon>Liliopsida</taxon>
        <taxon>Poales</taxon>
        <taxon>Poaceae</taxon>
        <taxon>BOP clade</taxon>
        <taxon>Pooideae</taxon>
        <taxon>Poodae</taxon>
        <taxon>Poeae</taxon>
        <taxon>Poeae Chloroplast Group 2 (Poeae type)</taxon>
        <taxon>Loliodinae</taxon>
        <taxon>Loliinae</taxon>
        <taxon>Lolium</taxon>
    </lineage>
</organism>
<feature type="compositionally biased region" description="Acidic residues" evidence="1">
    <location>
        <begin position="239"/>
        <end position="250"/>
    </location>
</feature>
<feature type="region of interest" description="Disordered" evidence="1">
    <location>
        <begin position="239"/>
        <end position="260"/>
    </location>
</feature>
<name>A0AAD8WZP0_LOLMU</name>
<dbReference type="Proteomes" id="UP001231189">
    <property type="component" value="Unassembled WGS sequence"/>
</dbReference>